<sequence>MDEMTNISCDAVVRYFTSLAQFGYRSYGDVNKLLALLALDDVLNVFSEYIDEKDLRSIVNAIYCLSGTTCLIDFPSYVNDDTLFHKTKINYITRITEDNILRVDETNVIRIEA</sequence>
<dbReference type="KEGG" id="vg:65130239"/>
<evidence type="ECO:0000313" key="2">
    <source>
        <dbReference type="Proteomes" id="UP000594161"/>
    </source>
</evidence>
<keyword evidence="2" id="KW-1185">Reference proteome</keyword>
<dbReference type="RefSeq" id="YP_010111790.1">
    <property type="nucleotide sequence ID" value="NC_055884.1"/>
</dbReference>
<name>A0A7M1S0F0_9CAUD</name>
<dbReference type="InterPro" id="IPR057875">
    <property type="entry name" value="crAss_THB"/>
</dbReference>
<dbReference type="GeneID" id="65130239"/>
<proteinExistence type="predicted"/>
<dbReference type="EMBL" id="MT774391">
    <property type="protein sequence ID" value="QOR59632.1"/>
    <property type="molecule type" value="Genomic_DNA"/>
</dbReference>
<evidence type="ECO:0000313" key="1">
    <source>
        <dbReference type="EMBL" id="QOR59632.1"/>
    </source>
</evidence>
<protein>
    <submittedName>
        <fullName evidence="1">Uncharacterized protein</fullName>
    </submittedName>
</protein>
<dbReference type="Pfam" id="PF25711">
    <property type="entry name" value="crAss_THB"/>
    <property type="match status" value="1"/>
</dbReference>
<dbReference type="Proteomes" id="UP000594161">
    <property type="component" value="Segment"/>
</dbReference>
<organism evidence="1 2">
    <name type="scientific">uncultured phage cr126_1</name>
    <dbReference type="NCBI Taxonomy" id="2772075"/>
    <lineage>
        <taxon>Viruses</taxon>
        <taxon>Duplodnaviria</taxon>
        <taxon>Heunggongvirae</taxon>
        <taxon>Uroviricota</taxon>
        <taxon>Caudoviricetes</taxon>
        <taxon>Crassvirales</taxon>
        <taxon>Steigviridae</taxon>
        <taxon>Asinivirinae</taxon>
        <taxon>Kolpuevirus</taxon>
        <taxon>Kolpuevirus hominis</taxon>
    </lineage>
</organism>
<reference evidence="1 2" key="1">
    <citation type="submission" date="2020-07" db="EMBL/GenBank/DDBJ databases">
        <title>Taxonomic proposal: Crassvirales, a new order of highly abundant and diverse bacterial viruses.</title>
        <authorList>
            <person name="Shkoporov A.N."/>
            <person name="Stockdale S.R."/>
            <person name="Guerin E."/>
            <person name="Ross R.P."/>
            <person name="Hill C."/>
        </authorList>
    </citation>
    <scope>NUCLEOTIDE SEQUENCE [LARGE SCALE GENOMIC DNA]</scope>
</reference>
<accession>A0A7M1S0F0</accession>